<keyword evidence="1 2" id="KW-0378">Hydrolase</keyword>
<dbReference type="EC" id="3.1.4.58" evidence="2"/>
<dbReference type="PANTHER" id="PTHR35561:SF1">
    <property type="entry name" value="RNA 2',3'-CYCLIC PHOSPHODIESTERASE"/>
    <property type="match status" value="1"/>
</dbReference>
<comment type="function">
    <text evidence="2">Hydrolyzes RNA 2',3'-cyclic phosphodiester to an RNA 2'-phosphomonoester.</text>
</comment>
<dbReference type="Pfam" id="PF13563">
    <property type="entry name" value="2_5_RNA_ligase2"/>
    <property type="match status" value="1"/>
</dbReference>
<dbReference type="Proteomes" id="UP001598130">
    <property type="component" value="Unassembled WGS sequence"/>
</dbReference>
<feature type="active site" description="Proton donor" evidence="2">
    <location>
        <position position="37"/>
    </location>
</feature>
<gene>
    <name evidence="3" type="primary">thpR</name>
    <name evidence="3" type="ORF">OCL97_04795</name>
</gene>
<evidence type="ECO:0000313" key="4">
    <source>
        <dbReference type="Proteomes" id="UP001598130"/>
    </source>
</evidence>
<feature type="short sequence motif" description="HXTX 2" evidence="2">
    <location>
        <begin position="121"/>
        <end position="124"/>
    </location>
</feature>
<protein>
    <recommendedName>
        <fullName evidence="2">RNA 2',3'-cyclic phosphodiesterase</fullName>
        <shortName evidence="2">RNA 2',3'-CPDase</shortName>
        <ecNumber evidence="2">3.1.4.58</ecNumber>
    </recommendedName>
</protein>
<dbReference type="InterPro" id="IPR009097">
    <property type="entry name" value="Cyclic_Pdiesterase"/>
</dbReference>
<proteinExistence type="inferred from homology"/>
<evidence type="ECO:0000313" key="3">
    <source>
        <dbReference type="EMBL" id="MFD3263284.1"/>
    </source>
</evidence>
<accession>A0ABW6CKJ8</accession>
<dbReference type="RefSeq" id="WP_377368077.1">
    <property type="nucleotide sequence ID" value="NZ_JAOTJD010000006.1"/>
</dbReference>
<dbReference type="Gene3D" id="3.90.1140.10">
    <property type="entry name" value="Cyclic phosphodiesterase"/>
    <property type="match status" value="1"/>
</dbReference>
<sequence length="178" mass="19546">MIRLFAAVAVPSELGEGLQARQNGLGGANWRPVEAFHITLRFFGDVREDVADDLHLELERISAAPMTLELEGVGSFGEGPDLHAVWAGVRENDALRRLAKACETAARRSGLKAEARAYRPHVTLAYLKRPDVAEVAAWLSANALLKSPPFEVSSFGLYSSLLLSGGSRYQLEQIYRLR</sequence>
<evidence type="ECO:0000256" key="1">
    <source>
        <dbReference type="ARBA" id="ARBA00022801"/>
    </source>
</evidence>
<comment type="catalytic activity">
    <reaction evidence="2">
        <text>a 3'-end 2',3'-cyclophospho-ribonucleotide-RNA + H2O = a 3'-end 2'-phospho-ribonucleotide-RNA + H(+)</text>
        <dbReference type="Rhea" id="RHEA:11828"/>
        <dbReference type="Rhea" id="RHEA-COMP:10464"/>
        <dbReference type="Rhea" id="RHEA-COMP:17353"/>
        <dbReference type="ChEBI" id="CHEBI:15377"/>
        <dbReference type="ChEBI" id="CHEBI:15378"/>
        <dbReference type="ChEBI" id="CHEBI:83064"/>
        <dbReference type="ChEBI" id="CHEBI:173113"/>
        <dbReference type="EC" id="3.1.4.58"/>
    </reaction>
</comment>
<evidence type="ECO:0000256" key="2">
    <source>
        <dbReference type="HAMAP-Rule" id="MF_01940"/>
    </source>
</evidence>
<dbReference type="NCBIfam" id="TIGR02258">
    <property type="entry name" value="2_5_ligase"/>
    <property type="match status" value="1"/>
</dbReference>
<comment type="similarity">
    <text evidence="2">Belongs to the 2H phosphoesterase superfamily. ThpR family.</text>
</comment>
<dbReference type="EMBL" id="JAOTJD010000006">
    <property type="protein sequence ID" value="MFD3263284.1"/>
    <property type="molecule type" value="Genomic_DNA"/>
</dbReference>
<comment type="caution">
    <text evidence="3">The sequence shown here is derived from an EMBL/GenBank/DDBJ whole genome shotgun (WGS) entry which is preliminary data.</text>
</comment>
<dbReference type="PANTHER" id="PTHR35561">
    <property type="entry name" value="RNA 2',3'-CYCLIC PHOSPHODIESTERASE"/>
    <property type="match status" value="1"/>
</dbReference>
<feature type="active site" description="Proton acceptor" evidence="2">
    <location>
        <position position="121"/>
    </location>
</feature>
<dbReference type="HAMAP" id="MF_01940">
    <property type="entry name" value="RNA_CPDase"/>
    <property type="match status" value="1"/>
</dbReference>
<reference evidence="3 4" key="1">
    <citation type="submission" date="2022-09" db="EMBL/GenBank/DDBJ databases">
        <title>New species of Phenylobacterium.</title>
        <authorList>
            <person name="Mieszkin S."/>
        </authorList>
    </citation>
    <scope>NUCLEOTIDE SEQUENCE [LARGE SCALE GENOMIC DNA]</scope>
    <source>
        <strain evidence="3 4">HK31-G</strain>
    </source>
</reference>
<name>A0ABW6CKJ8_9CAUL</name>
<dbReference type="SUPFAM" id="SSF55144">
    <property type="entry name" value="LigT-like"/>
    <property type="match status" value="1"/>
</dbReference>
<feature type="short sequence motif" description="HXTX 1" evidence="2">
    <location>
        <begin position="37"/>
        <end position="40"/>
    </location>
</feature>
<keyword evidence="4" id="KW-1185">Reference proteome</keyword>
<dbReference type="InterPro" id="IPR004175">
    <property type="entry name" value="RNA_CPDase"/>
</dbReference>
<organism evidence="3 4">
    <name type="scientific">Phenylobacterium ferrooxidans</name>
    <dbReference type="NCBI Taxonomy" id="2982689"/>
    <lineage>
        <taxon>Bacteria</taxon>
        <taxon>Pseudomonadati</taxon>
        <taxon>Pseudomonadota</taxon>
        <taxon>Alphaproteobacteria</taxon>
        <taxon>Caulobacterales</taxon>
        <taxon>Caulobacteraceae</taxon>
        <taxon>Phenylobacterium</taxon>
    </lineage>
</organism>